<evidence type="ECO:0000313" key="2">
    <source>
        <dbReference type="Proteomes" id="UP000324222"/>
    </source>
</evidence>
<sequence length="111" mass="11993">MDDKKDFLPVMSHTRFLEHTSTHSYDIPVLTDGSKSDAGTLNPTVMTAWWRSPCVTSWSSALVLLIYNTATSTGVAVEIAVSVISLLGPACLSPGHDVFRYLGEAALLPKL</sequence>
<organism evidence="1 2">
    <name type="scientific">Portunus trituberculatus</name>
    <name type="common">Swimming crab</name>
    <name type="synonym">Neptunus trituberculatus</name>
    <dbReference type="NCBI Taxonomy" id="210409"/>
    <lineage>
        <taxon>Eukaryota</taxon>
        <taxon>Metazoa</taxon>
        <taxon>Ecdysozoa</taxon>
        <taxon>Arthropoda</taxon>
        <taxon>Crustacea</taxon>
        <taxon>Multicrustacea</taxon>
        <taxon>Malacostraca</taxon>
        <taxon>Eumalacostraca</taxon>
        <taxon>Eucarida</taxon>
        <taxon>Decapoda</taxon>
        <taxon>Pleocyemata</taxon>
        <taxon>Brachyura</taxon>
        <taxon>Eubrachyura</taxon>
        <taxon>Portunoidea</taxon>
        <taxon>Portunidae</taxon>
        <taxon>Portuninae</taxon>
        <taxon>Portunus</taxon>
    </lineage>
</organism>
<reference evidence="1 2" key="1">
    <citation type="submission" date="2019-05" db="EMBL/GenBank/DDBJ databases">
        <title>Another draft genome of Portunus trituberculatus and its Hox gene families provides insights of decapod evolution.</title>
        <authorList>
            <person name="Jeong J.-H."/>
            <person name="Song I."/>
            <person name="Kim S."/>
            <person name="Choi T."/>
            <person name="Kim D."/>
            <person name="Ryu S."/>
            <person name="Kim W."/>
        </authorList>
    </citation>
    <scope>NUCLEOTIDE SEQUENCE [LARGE SCALE GENOMIC DNA]</scope>
    <source>
        <tissue evidence="1">Muscle</tissue>
    </source>
</reference>
<accession>A0A5B7GIP5</accession>
<protein>
    <submittedName>
        <fullName evidence="1">Uncharacterized protein</fullName>
    </submittedName>
</protein>
<name>A0A5B7GIP5_PORTR</name>
<dbReference type="Proteomes" id="UP000324222">
    <property type="component" value="Unassembled WGS sequence"/>
</dbReference>
<evidence type="ECO:0000313" key="1">
    <source>
        <dbReference type="EMBL" id="MPC57313.1"/>
    </source>
</evidence>
<proteinExistence type="predicted"/>
<dbReference type="EMBL" id="VSRR010014687">
    <property type="protein sequence ID" value="MPC57313.1"/>
    <property type="molecule type" value="Genomic_DNA"/>
</dbReference>
<keyword evidence="2" id="KW-1185">Reference proteome</keyword>
<gene>
    <name evidence="1" type="ORF">E2C01_051291</name>
</gene>
<comment type="caution">
    <text evidence="1">The sequence shown here is derived from an EMBL/GenBank/DDBJ whole genome shotgun (WGS) entry which is preliminary data.</text>
</comment>
<dbReference type="AlphaFoldDB" id="A0A5B7GIP5"/>